<name>A0ABV1P2J4_9ACTN</name>
<dbReference type="Proteomes" id="UP001482520">
    <property type="component" value="Unassembled WGS sequence"/>
</dbReference>
<sequence length="119" mass="12331">MHVYAGGDDPAAAIIWVTHGVNGVEAVRLASSERDVLDLIVILDAVVAAHPDRSWPPSKVQLAASWVAVTAIPSDRAALYVTAGITLREAAGFEADPDTRPSGAQLALLAGLRAPVDPS</sequence>
<accession>A0ABV1P2J4</accession>
<evidence type="ECO:0000313" key="2">
    <source>
        <dbReference type="Proteomes" id="UP001482520"/>
    </source>
</evidence>
<organism evidence="1 2">
    <name type="scientific">Nocardioides kribbensis</name>
    <dbReference type="NCBI Taxonomy" id="305517"/>
    <lineage>
        <taxon>Bacteria</taxon>
        <taxon>Bacillati</taxon>
        <taxon>Actinomycetota</taxon>
        <taxon>Actinomycetes</taxon>
        <taxon>Propionibacteriales</taxon>
        <taxon>Nocardioidaceae</taxon>
        <taxon>Nocardioides</taxon>
    </lineage>
</organism>
<comment type="caution">
    <text evidence="1">The sequence shown here is derived from an EMBL/GenBank/DDBJ whole genome shotgun (WGS) entry which is preliminary data.</text>
</comment>
<dbReference type="RefSeq" id="WP_349805362.1">
    <property type="nucleotide sequence ID" value="NZ_JBEGDP010000025.1"/>
</dbReference>
<reference evidence="1 2" key="1">
    <citation type="submission" date="2024-02" db="EMBL/GenBank/DDBJ databases">
        <title>Full genome sequence of Nocardioides kribbensis.</title>
        <authorList>
            <person name="Poletto B.L."/>
            <person name="Silva G."/>
            <person name="Galante D."/>
            <person name="Campos K.R."/>
            <person name="Santos M.B.N."/>
            <person name="Sacchi C.T."/>
        </authorList>
    </citation>
    <scope>NUCLEOTIDE SEQUENCE [LARGE SCALE GENOMIC DNA]</scope>
    <source>
        <strain evidence="1 2">O4R</strain>
    </source>
</reference>
<evidence type="ECO:0000313" key="1">
    <source>
        <dbReference type="EMBL" id="MEQ7848977.1"/>
    </source>
</evidence>
<protein>
    <submittedName>
        <fullName evidence="1">Uncharacterized protein</fullName>
    </submittedName>
</protein>
<keyword evidence="2" id="KW-1185">Reference proteome</keyword>
<dbReference type="EMBL" id="JBEGDP010000025">
    <property type="protein sequence ID" value="MEQ7848977.1"/>
    <property type="molecule type" value="Genomic_DNA"/>
</dbReference>
<proteinExistence type="predicted"/>
<gene>
    <name evidence="1" type="ORF">V6R90_16990</name>
</gene>